<dbReference type="Gene3D" id="3.40.50.1000">
    <property type="entry name" value="HAD superfamily/HAD-like"/>
    <property type="match status" value="1"/>
</dbReference>
<dbReference type="OrthoDB" id="9797415at2"/>
<dbReference type="PANTHER" id="PTHR43611:SF3">
    <property type="entry name" value="FLAVIN MONONUCLEOTIDE HYDROLASE 1, CHLOROPLATIC"/>
    <property type="match status" value="1"/>
</dbReference>
<dbReference type="AlphaFoldDB" id="A0A2L2BRV1"/>
<name>A0A2L2BRV1_9MICO</name>
<gene>
    <name evidence="1" type="ORF">C3B54_111438</name>
</gene>
<dbReference type="EMBL" id="CP026923">
    <property type="protein sequence ID" value="AVG24381.1"/>
    <property type="molecule type" value="Genomic_DNA"/>
</dbReference>
<dbReference type="PANTHER" id="PTHR43611">
    <property type="entry name" value="ALPHA-D-GLUCOSE 1-PHOSPHATE PHOSPHATASE"/>
    <property type="match status" value="1"/>
</dbReference>
<dbReference type="Proteomes" id="UP000243077">
    <property type="component" value="Chromosome"/>
</dbReference>
<evidence type="ECO:0000313" key="1">
    <source>
        <dbReference type="EMBL" id="AVG24381.1"/>
    </source>
</evidence>
<organism evidence="1 2">
    <name type="scientific">Pontimonas salivibrio</name>
    <dbReference type="NCBI Taxonomy" id="1159327"/>
    <lineage>
        <taxon>Bacteria</taxon>
        <taxon>Bacillati</taxon>
        <taxon>Actinomycetota</taxon>
        <taxon>Actinomycetes</taxon>
        <taxon>Micrococcales</taxon>
        <taxon>Microbacteriaceae</taxon>
        <taxon>Pontimonas</taxon>
    </lineage>
</organism>
<dbReference type="InterPro" id="IPR006439">
    <property type="entry name" value="HAD-SF_hydro_IA"/>
</dbReference>
<dbReference type="SFLD" id="SFLDS00003">
    <property type="entry name" value="Haloacid_Dehalogenase"/>
    <property type="match status" value="1"/>
</dbReference>
<keyword evidence="1" id="KW-0378">Hydrolase</keyword>
<dbReference type="Gene3D" id="1.10.150.240">
    <property type="entry name" value="Putative phosphatase, domain 2"/>
    <property type="match status" value="1"/>
</dbReference>
<dbReference type="SUPFAM" id="SSF56784">
    <property type="entry name" value="HAD-like"/>
    <property type="match status" value="1"/>
</dbReference>
<proteinExistence type="predicted"/>
<reference evidence="1 2" key="1">
    <citation type="submission" date="2018-02" db="EMBL/GenBank/DDBJ databases">
        <title>Complete genome of the streamlined marine actinobacterium Pontimonas salivibrio CL-TW6 adapted to coastal planktonic lifestype.</title>
        <authorList>
            <person name="Cho B.C."/>
            <person name="Hardies S.C."/>
            <person name="Jang G.I."/>
            <person name="Hwang C.Y."/>
        </authorList>
    </citation>
    <scope>NUCLEOTIDE SEQUENCE [LARGE SCALE GENOMIC DNA]</scope>
    <source>
        <strain evidence="1 2">CL-TW6</strain>
    </source>
</reference>
<dbReference type="NCBIfam" id="TIGR01509">
    <property type="entry name" value="HAD-SF-IA-v3"/>
    <property type="match status" value="1"/>
</dbReference>
<dbReference type="RefSeq" id="WP_104913865.1">
    <property type="nucleotide sequence ID" value="NZ_CP026923.1"/>
</dbReference>
<protein>
    <submittedName>
        <fullName evidence="1">Haloacid dehalogenase-like hydrolase</fullName>
    </submittedName>
</protein>
<evidence type="ECO:0000313" key="2">
    <source>
        <dbReference type="Proteomes" id="UP000243077"/>
    </source>
</evidence>
<dbReference type="Pfam" id="PF00702">
    <property type="entry name" value="Hydrolase"/>
    <property type="match status" value="1"/>
</dbReference>
<dbReference type="InterPro" id="IPR023214">
    <property type="entry name" value="HAD_sf"/>
</dbReference>
<sequence>MLFLFDMDNVLYDYQWRIRMDRLTALTGHDFHELRRRWWHDDGEWAAEAGDPPTGAEYLQRVNSALESDISVPDWLTHRRAGMTARPSIIDVAREASHHGDVAVLTNNGALIGEHLGEIAPELLDIFGDNLFATAHFGARKPDPMVFQRAIDHLGHKASQTLFVDDLPENVRGAETLGITGHWFSPNQSAEELRGALQAFITRTPQLG</sequence>
<dbReference type="KEGG" id="psai:C3B54_111438"/>
<dbReference type="SFLD" id="SFLDG01129">
    <property type="entry name" value="C1.5:_HAD__Beta-PGM__Phosphata"/>
    <property type="match status" value="1"/>
</dbReference>
<keyword evidence="2" id="KW-1185">Reference proteome</keyword>
<dbReference type="InterPro" id="IPR036412">
    <property type="entry name" value="HAD-like_sf"/>
</dbReference>
<accession>A0A2L2BRV1</accession>
<dbReference type="GO" id="GO:0016787">
    <property type="term" value="F:hydrolase activity"/>
    <property type="evidence" value="ECO:0007669"/>
    <property type="project" value="UniProtKB-KW"/>
</dbReference>
<dbReference type="InterPro" id="IPR023198">
    <property type="entry name" value="PGP-like_dom2"/>
</dbReference>